<feature type="domain" description="SIS" evidence="2">
    <location>
        <begin position="44"/>
        <end position="197"/>
    </location>
</feature>
<keyword evidence="1" id="KW-0677">Repeat</keyword>
<dbReference type="AlphaFoldDB" id="A0AAP2DY85"/>
<evidence type="ECO:0000259" key="2">
    <source>
        <dbReference type="PROSITE" id="PS51464"/>
    </source>
</evidence>
<dbReference type="RefSeq" id="WP_254085000.1">
    <property type="nucleotide sequence ID" value="NZ_JAHESE010000013.1"/>
</dbReference>
<dbReference type="SUPFAM" id="SSF53697">
    <property type="entry name" value="SIS domain"/>
    <property type="match status" value="1"/>
</dbReference>
<dbReference type="Gene3D" id="3.40.50.10490">
    <property type="entry name" value="Glucose-6-phosphate isomerase like protein, domain 1"/>
    <property type="match status" value="2"/>
</dbReference>
<evidence type="ECO:0000313" key="3">
    <source>
        <dbReference type="EMBL" id="MBT1709420.1"/>
    </source>
</evidence>
<dbReference type="GO" id="GO:0005886">
    <property type="term" value="C:plasma membrane"/>
    <property type="evidence" value="ECO:0007669"/>
    <property type="project" value="TreeGrafter"/>
</dbReference>
<dbReference type="CDD" id="cd05008">
    <property type="entry name" value="SIS_GlmS_GlmD_1"/>
    <property type="match status" value="1"/>
</dbReference>
<comment type="caution">
    <text evidence="3">The sequence shown here is derived from an EMBL/GenBank/DDBJ whole genome shotgun (WGS) entry which is preliminary data.</text>
</comment>
<accession>A0AAP2DY85</accession>
<dbReference type="InterPro" id="IPR035466">
    <property type="entry name" value="GlmS/AgaS_SIS"/>
</dbReference>
<reference evidence="3 4" key="1">
    <citation type="submission" date="2021-05" db="EMBL/GenBank/DDBJ databases">
        <title>A Polyphasic approach of four new species of the genus Ohtaekwangia: Ohtaekwangia histidinii sp. nov., Ohtaekwangia cretensis sp. nov., Ohtaekwangia indiensis sp. nov., Ohtaekwangia reichenbachii sp. nov. from diverse environment.</title>
        <authorList>
            <person name="Octaviana S."/>
        </authorList>
    </citation>
    <scope>NUCLEOTIDE SEQUENCE [LARGE SCALE GENOMIC DNA]</scope>
    <source>
        <strain evidence="3 4">PWU5</strain>
    </source>
</reference>
<dbReference type="GO" id="GO:1901135">
    <property type="term" value="P:carbohydrate derivative metabolic process"/>
    <property type="evidence" value="ECO:0007669"/>
    <property type="project" value="InterPro"/>
</dbReference>
<keyword evidence="4" id="KW-1185">Reference proteome</keyword>
<gene>
    <name evidence="3" type="ORF">KK062_14350</name>
</gene>
<dbReference type="EMBL" id="JAHESE010000013">
    <property type="protein sequence ID" value="MBT1709420.1"/>
    <property type="molecule type" value="Genomic_DNA"/>
</dbReference>
<dbReference type="InterPro" id="IPR046348">
    <property type="entry name" value="SIS_dom_sf"/>
</dbReference>
<dbReference type="Pfam" id="PF01380">
    <property type="entry name" value="SIS"/>
    <property type="match status" value="1"/>
</dbReference>
<sequence>MKYLDFPVDELTRLGAIHTAREISQQPVLWLKIWEEANARRPEIEKFFQATKAVRRIILTGAGTSAFIGLSLRGAFQRGRGILTEAISTTDLVSHPQDYLLPEVPTLLVSFARSGNSPESAAAVRLADEICRQCFHLVITCNPEGLLAMSPSPNPKYVYTLPAEANDQSLAMTSSYSGMLLAGKLLATIETVAEQQATVVTLVRYAEKVITKDIPELKAIAALDFQRAVFLGGGPLYGTATEGHLKLQELTDGQVICKNDSYLGFRHGPKAVIDSQTLVVYTFSNNPHAQQYEKDLVVAMKKGTPPLVEIGIAETAPEGITLDHLIALSNGAASVGEEFLTVAAIVPAQLLGFFKSLQLGLKPDAPSATGAITRVVEGVQIYALNGTR</sequence>
<proteinExistence type="predicted"/>
<dbReference type="PROSITE" id="PS51464">
    <property type="entry name" value="SIS"/>
    <property type="match status" value="1"/>
</dbReference>
<protein>
    <submittedName>
        <fullName evidence="3">SIS domain-containing protein</fullName>
    </submittedName>
</protein>
<evidence type="ECO:0000256" key="1">
    <source>
        <dbReference type="ARBA" id="ARBA00022737"/>
    </source>
</evidence>
<dbReference type="GO" id="GO:0097367">
    <property type="term" value="F:carbohydrate derivative binding"/>
    <property type="evidence" value="ECO:0007669"/>
    <property type="project" value="InterPro"/>
</dbReference>
<dbReference type="InterPro" id="IPR050303">
    <property type="entry name" value="GatZ_KbaZ_carbometab"/>
</dbReference>
<name>A0AAP2DY85_9BACT</name>
<dbReference type="InterPro" id="IPR001347">
    <property type="entry name" value="SIS_dom"/>
</dbReference>
<organism evidence="3 4">
    <name type="scientific">Dawidia cretensis</name>
    <dbReference type="NCBI Taxonomy" id="2782350"/>
    <lineage>
        <taxon>Bacteria</taxon>
        <taxon>Pseudomonadati</taxon>
        <taxon>Bacteroidota</taxon>
        <taxon>Cytophagia</taxon>
        <taxon>Cytophagales</taxon>
        <taxon>Chryseotaleaceae</taxon>
        <taxon>Dawidia</taxon>
    </lineage>
</organism>
<dbReference type="Proteomes" id="UP001319080">
    <property type="component" value="Unassembled WGS sequence"/>
</dbReference>
<dbReference type="PANTHER" id="PTHR32502">
    <property type="entry name" value="N-ACETYLGALACTOSAMINE PERMEASE II COMPONENT-RELATED"/>
    <property type="match status" value="1"/>
</dbReference>
<dbReference type="PANTHER" id="PTHR32502:SF3">
    <property type="entry name" value="D-GALACTOSAMINE-6-PHOSPHATE DEAMINASE AGAS-RELATED"/>
    <property type="match status" value="1"/>
</dbReference>
<dbReference type="GO" id="GO:0009401">
    <property type="term" value="P:phosphoenolpyruvate-dependent sugar phosphotransferase system"/>
    <property type="evidence" value="ECO:0007669"/>
    <property type="project" value="TreeGrafter"/>
</dbReference>
<evidence type="ECO:0000313" key="4">
    <source>
        <dbReference type="Proteomes" id="UP001319080"/>
    </source>
</evidence>